<dbReference type="GO" id="GO:0005634">
    <property type="term" value="C:nucleus"/>
    <property type="evidence" value="ECO:0007669"/>
    <property type="project" value="UniProtKB-SubCell"/>
</dbReference>
<dbReference type="EMBL" id="BTGU01002611">
    <property type="protein sequence ID" value="GMN20319.1"/>
    <property type="molecule type" value="Genomic_DNA"/>
</dbReference>
<sequence>MNVRFPSTMMSQHSIISATQGEPSKGVPQPYCTPVHDFLSIGSEGTSLLAAECSSPRPSPFIRTESLGSPTFIGASSVNPPKYNFKSESNGPVSPVSHLHHAKNAFSRSSVFCTSLYQSSSSSSETNLQLGNLPFLPPPTCNLSSSAVGSTKYPPIFSGDISNNQYDEDQSEALLKDFLNLPGDTSHNSFHGLTCASDSLALTEQLELQYLSDELDIAITDHGEIPGVDEIYETPQVSLKPSIDLMCNPSYWSTAPPPPPPPSTDALPSPGAATANKPRMRWTPELHERFVEAVNQLDGAEKATPKGVLKRMNVDGLTIYHVKSHLQKYRLAKYMPEKKEEKKPSSPEEKKTVSSSNESDGRKKGSIQITEALRMQMEVQKQLHEQLEVQRALQLRIEEHARYLQKILEEQQKAGSALVSNSQALSSLTSPGCQDSEQQPLPAESKPDSSLSSLPVKRNAGENGSDFETKESNKRMRLHEEAKCAGGETRVSENVDQQ</sequence>
<organism evidence="9 10">
    <name type="scientific">Ficus carica</name>
    <name type="common">Common fig</name>
    <dbReference type="NCBI Taxonomy" id="3494"/>
    <lineage>
        <taxon>Eukaryota</taxon>
        <taxon>Viridiplantae</taxon>
        <taxon>Streptophyta</taxon>
        <taxon>Embryophyta</taxon>
        <taxon>Tracheophyta</taxon>
        <taxon>Spermatophyta</taxon>
        <taxon>Magnoliopsida</taxon>
        <taxon>eudicotyledons</taxon>
        <taxon>Gunneridae</taxon>
        <taxon>Pentapetalae</taxon>
        <taxon>rosids</taxon>
        <taxon>fabids</taxon>
        <taxon>Rosales</taxon>
        <taxon>Moraceae</taxon>
        <taxon>Ficeae</taxon>
        <taxon>Ficus</taxon>
    </lineage>
</organism>
<proteinExistence type="inferred from homology"/>
<keyword evidence="4" id="KW-0175">Coiled coil</keyword>
<evidence type="ECO:0000256" key="3">
    <source>
        <dbReference type="ARBA" id="ARBA00023015"/>
    </source>
</evidence>
<evidence type="ECO:0000256" key="2">
    <source>
        <dbReference type="ARBA" id="ARBA00006783"/>
    </source>
</evidence>
<dbReference type="PROSITE" id="PS51294">
    <property type="entry name" value="HTH_MYB"/>
    <property type="match status" value="1"/>
</dbReference>
<feature type="compositionally biased region" description="Basic and acidic residues" evidence="7">
    <location>
        <begin position="467"/>
        <end position="483"/>
    </location>
</feature>
<dbReference type="InterPro" id="IPR046955">
    <property type="entry name" value="PHR1-like"/>
</dbReference>
<dbReference type="NCBIfam" id="TIGR01557">
    <property type="entry name" value="myb_SHAQKYF"/>
    <property type="match status" value="1"/>
</dbReference>
<gene>
    <name evidence="9" type="ORF">TIFTF001_043060</name>
</gene>
<feature type="region of interest" description="Disordered" evidence="7">
    <location>
        <begin position="251"/>
        <end position="279"/>
    </location>
</feature>
<dbReference type="GO" id="GO:0003700">
    <property type="term" value="F:DNA-binding transcription factor activity"/>
    <property type="evidence" value="ECO:0007669"/>
    <property type="project" value="InterPro"/>
</dbReference>
<dbReference type="InterPro" id="IPR017930">
    <property type="entry name" value="Myb_dom"/>
</dbReference>
<feature type="region of interest" description="Disordered" evidence="7">
    <location>
        <begin position="335"/>
        <end position="365"/>
    </location>
</feature>
<name>A0AA88CWJ0_FICCA</name>
<protein>
    <recommendedName>
        <fullName evidence="8">HTH myb-type domain-containing protein</fullName>
    </recommendedName>
</protein>
<evidence type="ECO:0000259" key="8">
    <source>
        <dbReference type="PROSITE" id="PS51294"/>
    </source>
</evidence>
<keyword evidence="10" id="KW-1185">Reference proteome</keyword>
<dbReference type="AlphaFoldDB" id="A0AA88CWJ0"/>
<dbReference type="InterPro" id="IPR025756">
    <property type="entry name" value="Myb_CC_LHEQLE"/>
</dbReference>
<dbReference type="InterPro" id="IPR009057">
    <property type="entry name" value="Homeodomain-like_sf"/>
</dbReference>
<evidence type="ECO:0000256" key="5">
    <source>
        <dbReference type="ARBA" id="ARBA00023163"/>
    </source>
</evidence>
<feature type="compositionally biased region" description="Basic and acidic residues" evidence="7">
    <location>
        <begin position="335"/>
        <end position="352"/>
    </location>
</feature>
<accession>A0AA88CWJ0</accession>
<dbReference type="PANTHER" id="PTHR31499">
    <property type="entry name" value="MYB FAMILY TRANSCRIPTION FACTOR PHL11"/>
    <property type="match status" value="1"/>
</dbReference>
<keyword evidence="5" id="KW-0804">Transcription</keyword>
<dbReference type="Pfam" id="PF14379">
    <property type="entry name" value="Myb_CC_LHEQLE"/>
    <property type="match status" value="1"/>
</dbReference>
<dbReference type="Pfam" id="PF00249">
    <property type="entry name" value="Myb_DNA-binding"/>
    <property type="match status" value="1"/>
</dbReference>
<dbReference type="Proteomes" id="UP001187192">
    <property type="component" value="Unassembled WGS sequence"/>
</dbReference>
<feature type="domain" description="HTH myb-type" evidence="8">
    <location>
        <begin position="274"/>
        <end position="334"/>
    </location>
</feature>
<evidence type="ECO:0000313" key="10">
    <source>
        <dbReference type="Proteomes" id="UP001187192"/>
    </source>
</evidence>
<evidence type="ECO:0000313" key="9">
    <source>
        <dbReference type="EMBL" id="GMN20319.1"/>
    </source>
</evidence>
<dbReference type="FunFam" id="1.10.10.60:FF:000002">
    <property type="entry name" value="Myb family transcription factor"/>
    <property type="match status" value="1"/>
</dbReference>
<comment type="similarity">
    <text evidence="2">Belongs to the MYB-CC family.</text>
</comment>
<keyword evidence="3" id="KW-0805">Transcription regulation</keyword>
<evidence type="ECO:0000256" key="1">
    <source>
        <dbReference type="ARBA" id="ARBA00004123"/>
    </source>
</evidence>
<feature type="compositionally biased region" description="Polar residues" evidence="7">
    <location>
        <begin position="426"/>
        <end position="439"/>
    </location>
</feature>
<dbReference type="InterPro" id="IPR006447">
    <property type="entry name" value="Myb_dom_plants"/>
</dbReference>
<reference evidence="9" key="1">
    <citation type="submission" date="2023-07" db="EMBL/GenBank/DDBJ databases">
        <title>draft genome sequence of fig (Ficus carica).</title>
        <authorList>
            <person name="Takahashi T."/>
            <person name="Nishimura K."/>
        </authorList>
    </citation>
    <scope>NUCLEOTIDE SEQUENCE</scope>
</reference>
<dbReference type="InterPro" id="IPR001005">
    <property type="entry name" value="SANT/Myb"/>
</dbReference>
<dbReference type="SUPFAM" id="SSF46689">
    <property type="entry name" value="Homeodomain-like"/>
    <property type="match status" value="1"/>
</dbReference>
<evidence type="ECO:0000256" key="6">
    <source>
        <dbReference type="ARBA" id="ARBA00023242"/>
    </source>
</evidence>
<comment type="subcellular location">
    <subcellularLocation>
        <location evidence="1">Nucleus</location>
    </subcellularLocation>
</comment>
<dbReference type="PANTHER" id="PTHR31499:SF79">
    <property type="entry name" value="HTH MYB-TYPE DOMAIN-CONTAINING PROTEIN"/>
    <property type="match status" value="1"/>
</dbReference>
<evidence type="ECO:0000256" key="4">
    <source>
        <dbReference type="ARBA" id="ARBA00023054"/>
    </source>
</evidence>
<comment type="caution">
    <text evidence="9">The sequence shown here is derived from an EMBL/GenBank/DDBJ whole genome shotgun (WGS) entry which is preliminary data.</text>
</comment>
<evidence type="ECO:0000256" key="7">
    <source>
        <dbReference type="SAM" id="MobiDB-lite"/>
    </source>
</evidence>
<feature type="region of interest" description="Disordered" evidence="7">
    <location>
        <begin position="426"/>
        <end position="498"/>
    </location>
</feature>
<dbReference type="Gene3D" id="1.10.10.60">
    <property type="entry name" value="Homeodomain-like"/>
    <property type="match status" value="1"/>
</dbReference>
<keyword evidence="6" id="KW-0539">Nucleus</keyword>
<dbReference type="GO" id="GO:0003677">
    <property type="term" value="F:DNA binding"/>
    <property type="evidence" value="ECO:0007669"/>
    <property type="project" value="InterPro"/>
</dbReference>